<feature type="compositionally biased region" description="Basic and acidic residues" evidence="2">
    <location>
        <begin position="305"/>
        <end position="329"/>
    </location>
</feature>
<feature type="compositionally biased region" description="Basic and acidic residues" evidence="2">
    <location>
        <begin position="175"/>
        <end position="188"/>
    </location>
</feature>
<dbReference type="InterPro" id="IPR038799">
    <property type="entry name" value="LEKR1"/>
</dbReference>
<gene>
    <name evidence="4" type="primary">LOC100907468</name>
</gene>
<feature type="region of interest" description="Disordered" evidence="2">
    <location>
        <begin position="1"/>
        <end position="437"/>
    </location>
</feature>
<accession>A0AAJ7WJE8</accession>
<feature type="compositionally biased region" description="Basic and acidic residues" evidence="2">
    <location>
        <begin position="610"/>
        <end position="623"/>
    </location>
</feature>
<evidence type="ECO:0000313" key="4">
    <source>
        <dbReference type="RefSeq" id="XP_028968148.1"/>
    </source>
</evidence>
<reference evidence="4" key="1">
    <citation type="submission" date="2025-08" db="UniProtKB">
        <authorList>
            <consortium name="RefSeq"/>
        </authorList>
    </citation>
    <scope>IDENTIFICATION</scope>
</reference>
<proteinExistence type="predicted"/>
<feature type="region of interest" description="Disordered" evidence="2">
    <location>
        <begin position="457"/>
        <end position="477"/>
    </location>
</feature>
<feature type="compositionally biased region" description="Polar residues" evidence="2">
    <location>
        <begin position="292"/>
        <end position="301"/>
    </location>
</feature>
<feature type="compositionally biased region" description="Basic residues" evidence="2">
    <location>
        <begin position="236"/>
        <end position="246"/>
    </location>
</feature>
<organism evidence="3 4">
    <name type="scientific">Galendromus occidentalis</name>
    <name type="common">western predatory mite</name>
    <dbReference type="NCBI Taxonomy" id="34638"/>
    <lineage>
        <taxon>Eukaryota</taxon>
        <taxon>Metazoa</taxon>
        <taxon>Ecdysozoa</taxon>
        <taxon>Arthropoda</taxon>
        <taxon>Chelicerata</taxon>
        <taxon>Arachnida</taxon>
        <taxon>Acari</taxon>
        <taxon>Parasitiformes</taxon>
        <taxon>Mesostigmata</taxon>
        <taxon>Gamasina</taxon>
        <taxon>Phytoseioidea</taxon>
        <taxon>Phytoseiidae</taxon>
        <taxon>Typhlodrominae</taxon>
        <taxon>Galendromus</taxon>
    </lineage>
</organism>
<feature type="compositionally biased region" description="Polar residues" evidence="2">
    <location>
        <begin position="145"/>
        <end position="174"/>
    </location>
</feature>
<evidence type="ECO:0000256" key="1">
    <source>
        <dbReference type="SAM" id="Coils"/>
    </source>
</evidence>
<keyword evidence="3" id="KW-1185">Reference proteome</keyword>
<name>A0AAJ7WJE8_9ACAR</name>
<dbReference type="RefSeq" id="XP_028968148.1">
    <property type="nucleotide sequence ID" value="XM_029112315.1"/>
</dbReference>
<dbReference type="PANTHER" id="PTHR34251">
    <property type="entry name" value="LEUCINE-, GLUTAMATE- AND LYSINE-RICH PROTEIN 1"/>
    <property type="match status" value="1"/>
</dbReference>
<evidence type="ECO:0000313" key="3">
    <source>
        <dbReference type="Proteomes" id="UP000694867"/>
    </source>
</evidence>
<dbReference type="KEGG" id="goe:100907468"/>
<feature type="compositionally biased region" description="Basic and acidic residues" evidence="2">
    <location>
        <begin position="533"/>
        <end position="545"/>
    </location>
</feature>
<evidence type="ECO:0000256" key="2">
    <source>
        <dbReference type="SAM" id="MobiDB-lite"/>
    </source>
</evidence>
<dbReference type="Proteomes" id="UP000694867">
    <property type="component" value="Unplaced"/>
</dbReference>
<dbReference type="GeneID" id="100907468"/>
<feature type="compositionally biased region" description="Pro residues" evidence="2">
    <location>
        <begin position="38"/>
        <end position="50"/>
    </location>
</feature>
<sequence>MSTSATVTLTLKSKPKIQAIQTPPRSPGTAVKLKLTKAPPPQSPGLPAPVQPSSSATPSSGAERKSPPKNGTTTPKLARKLSVSRKPEPPAQKPEPVPPKKVFSRFSLKRNSVDKTMTTAKQIEAEQKPDPPVDPLAEPPKETSAPKTASNAVAVNGALTNGHSANDATGNSGTDRGEEKADVKKADHNVASTHIVPEASLPKEKNRNEAFSQSSEAGPVADKSNPGLIPESGISTKKKVIKRTLVNKKPPEIDGTSNGVLAAPKEIAQSPSTEPIGIAPPESIEPEKESGSDSVPNQESNHVGKRAEGEVDDARIESTSDQAEPRNHVSDSTATDDAEETSTASTLTPVPSDDFSSTQDLLPKPERVTTADVNNTDTNQPLAIGSPPQPVQSLLPELKHQTDVIGKPPKPASEKREDTSSTSKTSNTSGKPLQKPLNLAQKILEAALQVSPDQISLFLPSPKAPQPPLAATSSSSAHGSTCSLVEMAHPFAPTNSQPPSRPSSVMANIQTVDIRNLGQLLRSPTPRPLSVLDAERPDEGDNKEGDLVESSCFRGSLFPYPDNASSSGVSCSLSTNSLATTLAQSRSVSPESLISLSVCQSNVSSRHNSKKENFRSESSEIRGDQQAVDALERRQTRLENDLREAHTSLSRERANLVKLQEELNQARYERNDAQQRLDSVIAESVRKEKLVQKLQRELHSTTDHENSTEVEVGMLKREQARLETQVSSQQEDIQDLQSQLQLLRGQNKQMQEEMTKQSEQYKSELKSRERELEQIKSAAHNEVAHYQNMLKETQEQRRELLRKNSELQDNRSELIQQVREVGDQAGNEKRLKRCLYRTLVLLRDARVTIEHMRATQPSRTHLSKLRQKAEEADQLKEIAERTKESAIAQSEQLEQALEQMAQTRNFLQTRAEKLASDNKQLQGQLDDLVVEHSELEDRYKKQISVNCNEQEAREEQANKIVKLEAQVETLESRIQQMRFERQVEDDCKVNSVLNTFETRTNQLELKLETEKLDKHKLQTQFNRLSDQLENMRRELDSAQKREASLQITTTNQQRCLLDMRRELADTRDRNCQMRMERQTLDSQLEELLEEVRHLQTCLRVANQRIRDLEIALETTDPIQIENIMESIIEDSASDDYEDADESTQAK</sequence>
<feature type="compositionally biased region" description="Low complexity" evidence="2">
    <location>
        <begin position="370"/>
        <end position="379"/>
    </location>
</feature>
<feature type="coiled-coil region" evidence="1">
    <location>
        <begin position="862"/>
        <end position="1048"/>
    </location>
</feature>
<feature type="region of interest" description="Disordered" evidence="2">
    <location>
        <begin position="605"/>
        <end position="628"/>
    </location>
</feature>
<feature type="coiled-coil region" evidence="1">
    <location>
        <begin position="1077"/>
        <end position="1104"/>
    </location>
</feature>
<feature type="compositionally biased region" description="Polar residues" evidence="2">
    <location>
        <begin position="1"/>
        <end position="11"/>
    </location>
</feature>
<feature type="region of interest" description="Disordered" evidence="2">
    <location>
        <begin position="521"/>
        <end position="545"/>
    </location>
</feature>
<dbReference type="PANTHER" id="PTHR34251:SF1">
    <property type="entry name" value="LEUCINE, GLUTAMATE AND LYSINE RICH 1"/>
    <property type="match status" value="1"/>
</dbReference>
<feature type="compositionally biased region" description="Low complexity" evidence="2">
    <location>
        <begin position="420"/>
        <end position="429"/>
    </location>
</feature>
<feature type="compositionally biased region" description="Pro residues" evidence="2">
    <location>
        <begin position="89"/>
        <end position="99"/>
    </location>
</feature>
<protein>
    <submittedName>
        <fullName evidence="4">MAR-binding filament-like protein 1</fullName>
    </submittedName>
</protein>
<dbReference type="AlphaFoldDB" id="A0AAJ7WJE8"/>
<keyword evidence="1" id="KW-0175">Coiled coil</keyword>